<keyword evidence="7" id="KW-0479">Metal-binding</keyword>
<comment type="similarity">
    <text evidence="3">Belongs to the pex2/pex10/pex12 family.</text>
</comment>
<keyword evidence="11" id="KW-0653">Protein transport</keyword>
<dbReference type="GO" id="GO:0008270">
    <property type="term" value="F:zinc ion binding"/>
    <property type="evidence" value="ECO:0007669"/>
    <property type="project" value="UniProtKB-KW"/>
</dbReference>
<keyword evidence="8" id="KW-0863">Zinc-finger</keyword>
<organism evidence="17 18">
    <name type="scientific">Phaeomoniella chlamydospora</name>
    <name type="common">Phaeoacremonium chlamydosporum</name>
    <dbReference type="NCBI Taxonomy" id="158046"/>
    <lineage>
        <taxon>Eukaryota</taxon>
        <taxon>Fungi</taxon>
        <taxon>Dikarya</taxon>
        <taxon>Ascomycota</taxon>
        <taxon>Pezizomycotina</taxon>
        <taxon>Eurotiomycetes</taxon>
        <taxon>Chaetothyriomycetidae</taxon>
        <taxon>Phaeomoniellales</taxon>
        <taxon>Phaeomoniellaceae</taxon>
        <taxon>Phaeomoniella</taxon>
    </lineage>
</organism>
<dbReference type="InterPro" id="IPR006845">
    <property type="entry name" value="Pex_N"/>
</dbReference>
<keyword evidence="4" id="KW-0813">Transport</keyword>
<reference evidence="17 18" key="1">
    <citation type="submission" date="2015-05" db="EMBL/GenBank/DDBJ databases">
        <title>Distinctive expansion of gene families associated with plant cell wall degradation and secondary metabolism in the genomes of grapevine trunk pathogens.</title>
        <authorList>
            <person name="Lawrence D.P."/>
            <person name="Travadon R."/>
            <person name="Rolshausen P.E."/>
            <person name="Baumgartner K."/>
        </authorList>
    </citation>
    <scope>NUCLEOTIDE SEQUENCE [LARGE SCALE GENOMIC DNA]</scope>
    <source>
        <strain evidence="17">UCRPC4</strain>
    </source>
</reference>
<evidence type="ECO:0000256" key="13">
    <source>
        <dbReference type="ARBA" id="ARBA00023136"/>
    </source>
</evidence>
<evidence type="ECO:0000256" key="8">
    <source>
        <dbReference type="ARBA" id="ARBA00022771"/>
    </source>
</evidence>
<evidence type="ECO:0000313" key="17">
    <source>
        <dbReference type="EMBL" id="KKY18053.1"/>
    </source>
</evidence>
<gene>
    <name evidence="17" type="ORF">UCRPC4_g05256</name>
</gene>
<evidence type="ECO:0000256" key="5">
    <source>
        <dbReference type="ARBA" id="ARBA00022679"/>
    </source>
</evidence>
<dbReference type="PANTHER" id="PTHR23350">
    <property type="entry name" value="PEROXISOME ASSEMBLY PROTEIN 10"/>
    <property type="match status" value="1"/>
</dbReference>
<dbReference type="PANTHER" id="PTHR23350:SF4">
    <property type="entry name" value="PEROXISOME BIOGENESIS FACTOR 2"/>
    <property type="match status" value="1"/>
</dbReference>
<keyword evidence="6" id="KW-0812">Transmembrane</keyword>
<evidence type="ECO:0000256" key="6">
    <source>
        <dbReference type="ARBA" id="ARBA00022692"/>
    </source>
</evidence>
<feature type="domain" description="Pex N-terminal" evidence="16">
    <location>
        <begin position="74"/>
        <end position="278"/>
    </location>
</feature>
<protein>
    <submittedName>
        <fullName evidence="17">Putative peroxisome biosynthesis protein (Peroxin-2)</fullName>
    </submittedName>
</protein>
<evidence type="ECO:0000256" key="4">
    <source>
        <dbReference type="ARBA" id="ARBA00022448"/>
    </source>
</evidence>
<dbReference type="GO" id="GO:0016567">
    <property type="term" value="P:protein ubiquitination"/>
    <property type="evidence" value="ECO:0007669"/>
    <property type="project" value="UniProtKB-ARBA"/>
</dbReference>
<keyword evidence="18" id="KW-1185">Reference proteome</keyword>
<accession>A0A0G2G2D8</accession>
<dbReference type="Pfam" id="PF04757">
    <property type="entry name" value="Pex2_Pex12"/>
    <property type="match status" value="1"/>
</dbReference>
<keyword evidence="14" id="KW-0576">Peroxisome</keyword>
<feature type="compositionally biased region" description="Basic and acidic residues" evidence="15">
    <location>
        <begin position="529"/>
        <end position="538"/>
    </location>
</feature>
<evidence type="ECO:0000256" key="1">
    <source>
        <dbReference type="ARBA" id="ARBA00004585"/>
    </source>
</evidence>
<evidence type="ECO:0000259" key="16">
    <source>
        <dbReference type="Pfam" id="PF04757"/>
    </source>
</evidence>
<dbReference type="EMBL" id="LCWF01000133">
    <property type="protein sequence ID" value="KKY18053.1"/>
    <property type="molecule type" value="Genomic_DNA"/>
</dbReference>
<proteinExistence type="inferred from homology"/>
<evidence type="ECO:0000256" key="7">
    <source>
        <dbReference type="ARBA" id="ARBA00022723"/>
    </source>
</evidence>
<evidence type="ECO:0000256" key="10">
    <source>
        <dbReference type="ARBA" id="ARBA00022833"/>
    </source>
</evidence>
<dbReference type="AlphaFoldDB" id="A0A0G2G2D8"/>
<evidence type="ECO:0000256" key="14">
    <source>
        <dbReference type="ARBA" id="ARBA00023140"/>
    </source>
</evidence>
<dbReference type="GO" id="GO:0005778">
    <property type="term" value="C:peroxisomal membrane"/>
    <property type="evidence" value="ECO:0007669"/>
    <property type="project" value="UniProtKB-SubCell"/>
</dbReference>
<dbReference type="OrthoDB" id="1701437at2759"/>
<evidence type="ECO:0000256" key="9">
    <source>
        <dbReference type="ARBA" id="ARBA00022786"/>
    </source>
</evidence>
<keyword evidence="5" id="KW-0808">Transferase</keyword>
<name>A0A0G2G2D8_PHACM</name>
<comment type="subcellular location">
    <subcellularLocation>
        <location evidence="1">Peroxisome membrane</location>
        <topology evidence="1">Multi-pass membrane protein</topology>
    </subcellularLocation>
</comment>
<evidence type="ECO:0000256" key="12">
    <source>
        <dbReference type="ARBA" id="ARBA00022989"/>
    </source>
</evidence>
<keyword evidence="9" id="KW-0833">Ubl conjugation pathway</keyword>
<dbReference type="GO" id="GO:0016562">
    <property type="term" value="P:protein import into peroxisome matrix, receptor recycling"/>
    <property type="evidence" value="ECO:0007669"/>
    <property type="project" value="UniProtKB-ARBA"/>
</dbReference>
<feature type="compositionally biased region" description="Polar residues" evidence="15">
    <location>
        <begin position="455"/>
        <end position="494"/>
    </location>
</feature>
<sequence>MTSSTFADAQRRVLERQAQREAAARAALSQPATNSDTLLSRLSTSSTSLLSRITSREGTRPPFRVGQVDAELLDEELLTLLKDQVGDALKYYSSSLREDYASEILFSLRAVLFKLSIWDHNATYGATLQGLNYTDARSSSIVPPPPTRWQKASYGLLTVFGRYAWEKWEAYLVSESSEDYSYYTTPSTSSSSRTELISRLSRLTSLTSTTHSLASIISFLIFLVNGRYRTLTDRLLRLRLVPASSQISREVSFEYLNRQLVWHAFTEFLLFLLPLVGIGRWRRWLSRAWRRAKNAIKKSSQDADAEAEEIDGETEKSGPLAYLPERTCAICYADQNPESTSEAELLGVNNGSGTGLGSGGVIGSATTDIVNPYETIPCKCIYCFVCIATKIEAEEGEGWTCLRCGEIVKQCRPWDGDVVSSSLLRSDGAGNKKKVEFDDSPQLPSYDLDPENVAATETANEQNSQIPSTSTSIPKSRYSSPSLIDNESTSTNDVRNGVENEVGNEILHDSTDWSEIIQRQALEQEDEYESPRENDMSQ</sequence>
<comment type="pathway">
    <text evidence="2">Protein modification; protein ubiquitination.</text>
</comment>
<feature type="region of interest" description="Disordered" evidence="15">
    <location>
        <begin position="428"/>
        <end position="538"/>
    </location>
</feature>
<reference evidence="17 18" key="2">
    <citation type="submission" date="2015-05" db="EMBL/GenBank/DDBJ databases">
        <authorList>
            <person name="Morales-Cruz A."/>
            <person name="Amrine K.C."/>
            <person name="Cantu D."/>
        </authorList>
    </citation>
    <scope>NUCLEOTIDE SEQUENCE [LARGE SCALE GENOMIC DNA]</scope>
    <source>
        <strain evidence="17">UCRPC4</strain>
    </source>
</reference>
<evidence type="ECO:0000313" key="18">
    <source>
        <dbReference type="Proteomes" id="UP000053317"/>
    </source>
</evidence>
<keyword evidence="13" id="KW-0472">Membrane</keyword>
<keyword evidence="10" id="KW-0862">Zinc</keyword>
<evidence type="ECO:0000256" key="2">
    <source>
        <dbReference type="ARBA" id="ARBA00004906"/>
    </source>
</evidence>
<dbReference type="GO" id="GO:0016740">
    <property type="term" value="F:transferase activity"/>
    <property type="evidence" value="ECO:0007669"/>
    <property type="project" value="UniProtKB-KW"/>
</dbReference>
<evidence type="ECO:0000256" key="15">
    <source>
        <dbReference type="SAM" id="MobiDB-lite"/>
    </source>
</evidence>
<comment type="caution">
    <text evidence="17">The sequence shown here is derived from an EMBL/GenBank/DDBJ whole genome shotgun (WGS) entry which is preliminary data.</text>
</comment>
<dbReference type="Proteomes" id="UP000053317">
    <property type="component" value="Unassembled WGS sequence"/>
</dbReference>
<keyword evidence="12" id="KW-1133">Transmembrane helix</keyword>
<dbReference type="InterPro" id="IPR025654">
    <property type="entry name" value="PEX2/10"/>
</dbReference>
<evidence type="ECO:0000256" key="3">
    <source>
        <dbReference type="ARBA" id="ARBA00008704"/>
    </source>
</evidence>
<evidence type="ECO:0000256" key="11">
    <source>
        <dbReference type="ARBA" id="ARBA00022927"/>
    </source>
</evidence>